<keyword evidence="3" id="KW-1185">Reference proteome</keyword>
<organism evidence="2 3">
    <name type="scientific">Parelaphostrongylus tenuis</name>
    <name type="common">Meningeal worm</name>
    <dbReference type="NCBI Taxonomy" id="148309"/>
    <lineage>
        <taxon>Eukaryota</taxon>
        <taxon>Metazoa</taxon>
        <taxon>Ecdysozoa</taxon>
        <taxon>Nematoda</taxon>
        <taxon>Chromadorea</taxon>
        <taxon>Rhabditida</taxon>
        <taxon>Rhabditina</taxon>
        <taxon>Rhabditomorpha</taxon>
        <taxon>Strongyloidea</taxon>
        <taxon>Metastrongylidae</taxon>
        <taxon>Parelaphostrongylus</taxon>
    </lineage>
</organism>
<comment type="caution">
    <text evidence="2">The sequence shown here is derived from an EMBL/GenBank/DDBJ whole genome shotgun (WGS) entry which is preliminary data.</text>
</comment>
<accession>A0AAD5WKL8</accession>
<evidence type="ECO:0000313" key="2">
    <source>
        <dbReference type="EMBL" id="KAJ1373897.1"/>
    </source>
</evidence>
<name>A0AAD5WKL8_PARTN</name>
<gene>
    <name evidence="2" type="ORF">KIN20_036430</name>
</gene>
<feature type="region of interest" description="Disordered" evidence="1">
    <location>
        <begin position="33"/>
        <end position="55"/>
    </location>
</feature>
<proteinExistence type="predicted"/>
<evidence type="ECO:0000313" key="3">
    <source>
        <dbReference type="Proteomes" id="UP001196413"/>
    </source>
</evidence>
<protein>
    <submittedName>
        <fullName evidence="2">Uncharacterized protein</fullName>
    </submittedName>
</protein>
<dbReference type="EMBL" id="JAHQIW010007362">
    <property type="protein sequence ID" value="KAJ1373897.1"/>
    <property type="molecule type" value="Genomic_DNA"/>
</dbReference>
<dbReference type="AlphaFoldDB" id="A0AAD5WKL8"/>
<dbReference type="Proteomes" id="UP001196413">
    <property type="component" value="Unassembled WGS sequence"/>
</dbReference>
<evidence type="ECO:0000256" key="1">
    <source>
        <dbReference type="SAM" id="MobiDB-lite"/>
    </source>
</evidence>
<reference evidence="2" key="1">
    <citation type="submission" date="2021-06" db="EMBL/GenBank/DDBJ databases">
        <title>Parelaphostrongylus tenuis whole genome reference sequence.</title>
        <authorList>
            <person name="Garwood T.J."/>
            <person name="Larsen P.A."/>
            <person name="Fountain-Jones N.M."/>
            <person name="Garbe J.R."/>
            <person name="Macchietto M.G."/>
            <person name="Kania S.A."/>
            <person name="Gerhold R.W."/>
            <person name="Richards J.E."/>
            <person name="Wolf T.M."/>
        </authorList>
    </citation>
    <scope>NUCLEOTIDE SEQUENCE</scope>
    <source>
        <strain evidence="2">MNPRO001-30</strain>
        <tissue evidence="2">Meninges</tissue>
    </source>
</reference>
<sequence length="55" mass="6390">MHQLHRMATPKQVREKTKTVLIFENFTRRMTSSFTEQEQFGEGTHQEIGAPGNLD</sequence>